<proteinExistence type="predicted"/>
<feature type="compositionally biased region" description="Polar residues" evidence="1">
    <location>
        <begin position="124"/>
        <end position="144"/>
    </location>
</feature>
<feature type="region of interest" description="Disordered" evidence="1">
    <location>
        <begin position="1"/>
        <end position="99"/>
    </location>
</feature>
<dbReference type="GeneID" id="100906539"/>
<dbReference type="PANTHER" id="PTHR13663">
    <property type="entry name" value="SIMILAR TO RIKEN CDNA 6430548M08"/>
    <property type="match status" value="1"/>
</dbReference>
<feature type="compositionally biased region" description="Basic and acidic residues" evidence="1">
    <location>
        <begin position="9"/>
        <end position="18"/>
    </location>
</feature>
<reference evidence="3" key="1">
    <citation type="submission" date="2025-08" db="UniProtKB">
        <authorList>
            <consortium name="RefSeq"/>
        </authorList>
    </citation>
    <scope>IDENTIFICATION</scope>
</reference>
<evidence type="ECO:0000313" key="2">
    <source>
        <dbReference type="Proteomes" id="UP000694867"/>
    </source>
</evidence>
<dbReference type="Proteomes" id="UP000694867">
    <property type="component" value="Unplaced"/>
</dbReference>
<keyword evidence="2" id="KW-1185">Reference proteome</keyword>
<gene>
    <name evidence="3" type="primary">LOC100906539</name>
</gene>
<organism evidence="2 3">
    <name type="scientific">Galendromus occidentalis</name>
    <name type="common">western predatory mite</name>
    <dbReference type="NCBI Taxonomy" id="34638"/>
    <lineage>
        <taxon>Eukaryota</taxon>
        <taxon>Metazoa</taxon>
        <taxon>Ecdysozoa</taxon>
        <taxon>Arthropoda</taxon>
        <taxon>Chelicerata</taxon>
        <taxon>Arachnida</taxon>
        <taxon>Acari</taxon>
        <taxon>Parasitiformes</taxon>
        <taxon>Mesostigmata</taxon>
        <taxon>Gamasina</taxon>
        <taxon>Phytoseioidea</taxon>
        <taxon>Phytoseiidae</taxon>
        <taxon>Typhlodrominae</taxon>
        <taxon>Galendromus</taxon>
    </lineage>
</organism>
<dbReference type="InterPro" id="IPR039872">
    <property type="entry name" value="KIAA0513"/>
</dbReference>
<evidence type="ECO:0000256" key="1">
    <source>
        <dbReference type="SAM" id="MobiDB-lite"/>
    </source>
</evidence>
<dbReference type="PANTHER" id="PTHR13663:SF2">
    <property type="entry name" value="SIMILAR TO RIKEN CDNA 6430548M08"/>
    <property type="match status" value="1"/>
</dbReference>
<evidence type="ECO:0000313" key="3">
    <source>
        <dbReference type="RefSeq" id="XP_018497597.1"/>
    </source>
</evidence>
<protein>
    <submittedName>
        <fullName evidence="3">Uncharacterized protein KIAA0513</fullName>
    </submittedName>
</protein>
<sequence length="377" mass="42051">MQQCSVAEKVQRWKEGMGKKRAAKSKSNKLERLGSSNESSRHGTRQEDGSRDSLDSGLNSLSALDDDTHRGSLNVLNSRIGSASPSNGEHDVDDTPTSVMSSIASDCEIDVSDIEEHEDRPHQNRSSTAESSCMRVGSTSSFSSGGDEEHQASVVPSNDEVIAFMETYVDNIFDNYELISQTDKAKFGALARMAQGRDAFARALNAKRVGNQRVGEGAFLSLNQSLAVILFECNEAHDWSPAKVLMNMCLTFYVENENSEREHLYTHLAPQRIWKSLTFWNCAFFEAILSERAKFNLPTTTVGGVMQVPDRESQRECLEKITFSQLATFTHNMHAFGLPLELCLEFLEKQVVIGNLPTELEELLHDNVTRLYDRLSP</sequence>
<feature type="compositionally biased region" description="Basic and acidic residues" evidence="1">
    <location>
        <begin position="39"/>
        <end position="54"/>
    </location>
</feature>
<dbReference type="RefSeq" id="XP_018497597.1">
    <property type="nucleotide sequence ID" value="XM_018642081.1"/>
</dbReference>
<feature type="region of interest" description="Disordered" evidence="1">
    <location>
        <begin position="115"/>
        <end position="154"/>
    </location>
</feature>
<name>A0AAJ7L6S4_9ACAR</name>
<dbReference type="KEGG" id="goe:100906539"/>
<feature type="compositionally biased region" description="Polar residues" evidence="1">
    <location>
        <begin position="74"/>
        <end position="87"/>
    </location>
</feature>
<accession>A0AAJ7L6S4</accession>
<dbReference type="AlphaFoldDB" id="A0AAJ7L6S4"/>